<comment type="caution">
    <text evidence="1">The sequence shown here is derived from an EMBL/GenBank/DDBJ whole genome shotgun (WGS) entry which is preliminary data.</text>
</comment>
<dbReference type="EMBL" id="JAGMUV010000005">
    <property type="protein sequence ID" value="KAH7157103.1"/>
    <property type="molecule type" value="Genomic_DNA"/>
</dbReference>
<name>A0A9P9F822_9HYPO</name>
<accession>A0A9P9F822</accession>
<evidence type="ECO:0000313" key="2">
    <source>
        <dbReference type="Proteomes" id="UP000738349"/>
    </source>
</evidence>
<gene>
    <name evidence="1" type="ORF">EDB81DRAFT_788860</name>
</gene>
<proteinExistence type="predicted"/>
<dbReference type="AlphaFoldDB" id="A0A9P9F822"/>
<reference evidence="1" key="1">
    <citation type="journal article" date="2021" name="Nat. Commun.">
        <title>Genetic determinants of endophytism in the Arabidopsis root mycobiome.</title>
        <authorList>
            <person name="Mesny F."/>
            <person name="Miyauchi S."/>
            <person name="Thiergart T."/>
            <person name="Pickel B."/>
            <person name="Atanasova L."/>
            <person name="Karlsson M."/>
            <person name="Huettel B."/>
            <person name="Barry K.W."/>
            <person name="Haridas S."/>
            <person name="Chen C."/>
            <person name="Bauer D."/>
            <person name="Andreopoulos W."/>
            <person name="Pangilinan J."/>
            <person name="LaButti K."/>
            <person name="Riley R."/>
            <person name="Lipzen A."/>
            <person name="Clum A."/>
            <person name="Drula E."/>
            <person name="Henrissat B."/>
            <person name="Kohler A."/>
            <person name="Grigoriev I.V."/>
            <person name="Martin F.M."/>
            <person name="Hacquard S."/>
        </authorList>
    </citation>
    <scope>NUCLEOTIDE SEQUENCE</scope>
    <source>
        <strain evidence="1">MPI-CAGE-AT-0147</strain>
    </source>
</reference>
<dbReference type="Proteomes" id="UP000738349">
    <property type="component" value="Unassembled WGS sequence"/>
</dbReference>
<organism evidence="1 2">
    <name type="scientific">Dactylonectria macrodidyma</name>
    <dbReference type="NCBI Taxonomy" id="307937"/>
    <lineage>
        <taxon>Eukaryota</taxon>
        <taxon>Fungi</taxon>
        <taxon>Dikarya</taxon>
        <taxon>Ascomycota</taxon>
        <taxon>Pezizomycotina</taxon>
        <taxon>Sordariomycetes</taxon>
        <taxon>Hypocreomycetidae</taxon>
        <taxon>Hypocreales</taxon>
        <taxon>Nectriaceae</taxon>
        <taxon>Dactylonectria</taxon>
    </lineage>
</organism>
<sequence length="109" mass="11537">MGGLLRWSSRGARAAPIGIFSEALGLERVLAQLDVADVTGHIGVGMVGGRAHLSASLPAYQELRISTCFGRAEKMRVITSCELCWCVVSRGAVAVVDICWVNPCSLTCS</sequence>
<keyword evidence="2" id="KW-1185">Reference proteome</keyword>
<evidence type="ECO:0000313" key="1">
    <source>
        <dbReference type="EMBL" id="KAH7157103.1"/>
    </source>
</evidence>
<protein>
    <submittedName>
        <fullName evidence="1">Uncharacterized protein</fullName>
    </submittedName>
</protein>